<keyword evidence="5" id="KW-1185">Reference proteome</keyword>
<dbReference type="InterPro" id="IPR004647">
    <property type="entry name" value="Fe-S_hydro-lyase_TtdB-typ_cat"/>
</dbReference>
<name>A1RT45_PYRIL</name>
<reference evidence="4" key="1">
    <citation type="submission" date="2006-12" db="EMBL/GenBank/DDBJ databases">
        <title>Complete sequence of Pyrobaculum islandicum DSM 4184.</title>
        <authorList>
            <person name="Copeland A."/>
            <person name="Lucas S."/>
            <person name="Lapidus A."/>
            <person name="Barry K."/>
            <person name="Detter J.C."/>
            <person name="Glavina del Rio T."/>
            <person name="Dalin E."/>
            <person name="Tice H."/>
            <person name="Pitluck S."/>
            <person name="Meincke L."/>
            <person name="Brettin T."/>
            <person name="Bruce D."/>
            <person name="Han C."/>
            <person name="Tapia R."/>
            <person name="Gilna P."/>
            <person name="Schmutz J."/>
            <person name="Larimer F."/>
            <person name="Land M."/>
            <person name="Hauser L."/>
            <person name="Kyrpides N."/>
            <person name="Mikhailova N."/>
            <person name="Cozen A.E."/>
            <person name="Fitz-Gibbon S.T."/>
            <person name="House C.H."/>
            <person name="Saltikov C."/>
            <person name="Lowe T."/>
            <person name="Richardson P."/>
        </authorList>
    </citation>
    <scope>NUCLEOTIDE SEQUENCE [LARGE SCALE GENOMIC DNA]</scope>
    <source>
        <strain evidence="4">DSM 4184</strain>
    </source>
</reference>
<dbReference type="EC" id="4.2.1.2" evidence="4"/>
<dbReference type="EMBL" id="CP000504">
    <property type="protein sequence ID" value="ABL88127.1"/>
    <property type="molecule type" value="Genomic_DNA"/>
</dbReference>
<dbReference type="SUPFAM" id="SSF117457">
    <property type="entry name" value="FumA C-terminal domain-like"/>
    <property type="match status" value="1"/>
</dbReference>
<dbReference type="Pfam" id="PF05683">
    <property type="entry name" value="Fumerase_C"/>
    <property type="match status" value="1"/>
</dbReference>
<dbReference type="KEGG" id="pis:Pisl_0951"/>
<dbReference type="Gene3D" id="3.20.130.10">
    <property type="entry name" value="Fe-S hydro-lyase, tartrate dehydratase beta-type, catalytic domain"/>
    <property type="match status" value="1"/>
</dbReference>
<dbReference type="HOGENOM" id="CLU_098588_0_0_2"/>
<protein>
    <submittedName>
        <fullName evidence="4">Fumarase beta subunit</fullName>
        <ecNumber evidence="4">4.2.1.2</ecNumber>
    </submittedName>
</protein>
<evidence type="ECO:0000259" key="3">
    <source>
        <dbReference type="Pfam" id="PF05683"/>
    </source>
</evidence>
<proteinExistence type="inferred from homology"/>
<dbReference type="NCBIfam" id="TIGR00723">
    <property type="entry name" value="ttdB_fumA_fumB"/>
    <property type="match status" value="1"/>
</dbReference>
<evidence type="ECO:0000256" key="2">
    <source>
        <dbReference type="ARBA" id="ARBA00023239"/>
    </source>
</evidence>
<comment type="similarity">
    <text evidence="1">Belongs to the class-I fumarase family.</text>
</comment>
<dbReference type="PANTHER" id="PTHR43351:SF2">
    <property type="entry name" value="L(+)-TARTRATE DEHYDRATASE SUBUNIT BETA-RELATED"/>
    <property type="match status" value="1"/>
</dbReference>
<dbReference type="AlphaFoldDB" id="A1RT45"/>
<evidence type="ECO:0000256" key="1">
    <source>
        <dbReference type="ARBA" id="ARBA00008876"/>
    </source>
</evidence>
<organism evidence="4 5">
    <name type="scientific">Pyrobaculum islandicum (strain DSM 4184 / JCM 9189 / GEO3)</name>
    <dbReference type="NCBI Taxonomy" id="384616"/>
    <lineage>
        <taxon>Archaea</taxon>
        <taxon>Thermoproteota</taxon>
        <taxon>Thermoprotei</taxon>
        <taxon>Thermoproteales</taxon>
        <taxon>Thermoproteaceae</taxon>
        <taxon>Pyrobaculum</taxon>
    </lineage>
</organism>
<dbReference type="STRING" id="384616.Pisl_0951"/>
<dbReference type="GO" id="GO:0004333">
    <property type="term" value="F:fumarate hydratase activity"/>
    <property type="evidence" value="ECO:0007669"/>
    <property type="project" value="UniProtKB-EC"/>
</dbReference>
<dbReference type="InterPro" id="IPR036660">
    <property type="entry name" value="Fe-S_hydroAse_TtdB_cat_sf"/>
</dbReference>
<dbReference type="eggNOG" id="arCOG04406">
    <property type="taxonomic scope" value="Archaea"/>
</dbReference>
<evidence type="ECO:0000313" key="5">
    <source>
        <dbReference type="Proteomes" id="UP000002595"/>
    </source>
</evidence>
<dbReference type="Proteomes" id="UP000002595">
    <property type="component" value="Chromosome"/>
</dbReference>
<sequence length="211" mass="23685">MFKNKLMELNMPTYYLKTPLSTEDIAKLRIGDTVYISGVIVSARDSAHKRMLEYVERGEKLPVDLKGGVIYHAGPVAKKTDRGWEIISMGPTTSARMETFEADVIEKLGVKLVVGKGGMGKRTAEAMKKHVAAYAIFTGGAGVLAAKAIKRVIDVYWLDLGIAEAMWVLEVENFGPLTIMIDPTGRNYYDEQREEARRRVPEILKLMEWPY</sequence>
<gene>
    <name evidence="4" type="ordered locus">Pisl_0951</name>
</gene>
<accession>A1RT45</accession>
<dbReference type="PANTHER" id="PTHR43351">
    <property type="entry name" value="L(+)-TARTRATE DEHYDRATASE SUBUNIT BETA"/>
    <property type="match status" value="1"/>
</dbReference>
<evidence type="ECO:0000313" key="4">
    <source>
        <dbReference type="EMBL" id="ABL88127.1"/>
    </source>
</evidence>
<keyword evidence="2 4" id="KW-0456">Lyase</keyword>
<feature type="domain" description="Fe-S hydro-lyase tartrate dehydratase beta-type catalytic" evidence="3">
    <location>
        <begin position="16"/>
        <end position="191"/>
    </location>
</feature>